<dbReference type="PROSITE" id="PS50280">
    <property type="entry name" value="SET"/>
    <property type="match status" value="1"/>
</dbReference>
<keyword evidence="5" id="KW-0863">Zinc-finger</keyword>
<proteinExistence type="predicted"/>
<evidence type="ECO:0000256" key="6">
    <source>
        <dbReference type="ARBA" id="ARBA00022833"/>
    </source>
</evidence>
<dbReference type="InterPro" id="IPR046341">
    <property type="entry name" value="SET_dom_sf"/>
</dbReference>
<evidence type="ECO:0000259" key="9">
    <source>
        <dbReference type="PROSITE" id="PS50868"/>
    </source>
</evidence>
<feature type="region of interest" description="Disordered" evidence="7">
    <location>
        <begin position="780"/>
        <end position="814"/>
    </location>
</feature>
<name>A0AAD7XHW6_9STRA</name>
<accession>A0AAD7XHW6</accession>
<evidence type="ECO:0008006" key="13">
    <source>
        <dbReference type="Google" id="ProtNLM"/>
    </source>
</evidence>
<dbReference type="EMBL" id="JAQMWT010000651">
    <property type="protein sequence ID" value="KAJ8598769.1"/>
    <property type="molecule type" value="Genomic_DNA"/>
</dbReference>
<dbReference type="InterPro" id="IPR045606">
    <property type="entry name" value="ATXR3_C"/>
</dbReference>
<dbReference type="PROSITE" id="PS50868">
    <property type="entry name" value="POST_SET"/>
    <property type="match status" value="1"/>
</dbReference>
<dbReference type="GO" id="GO:0032259">
    <property type="term" value="P:methylation"/>
    <property type="evidence" value="ECO:0007669"/>
    <property type="project" value="UniProtKB-KW"/>
</dbReference>
<dbReference type="GO" id="GO:0008168">
    <property type="term" value="F:methyltransferase activity"/>
    <property type="evidence" value="ECO:0007669"/>
    <property type="project" value="UniProtKB-KW"/>
</dbReference>
<dbReference type="PANTHER" id="PTHR46655">
    <property type="entry name" value="HISTONE-LYSINE N-METHYLTRANSFERASE ATXR3"/>
    <property type="match status" value="1"/>
</dbReference>
<dbReference type="PROSITE" id="PS51050">
    <property type="entry name" value="ZF_CW"/>
    <property type="match status" value="1"/>
</dbReference>
<dbReference type="SMART" id="SM00317">
    <property type="entry name" value="SET"/>
    <property type="match status" value="1"/>
</dbReference>
<comment type="caution">
    <text evidence="11">The sequence shown here is derived from an EMBL/GenBank/DDBJ whole genome shotgun (WGS) entry which is preliminary data.</text>
</comment>
<dbReference type="Gene3D" id="2.170.270.10">
    <property type="entry name" value="SET domain"/>
    <property type="match status" value="1"/>
</dbReference>
<feature type="domain" description="Post-SET" evidence="9">
    <location>
        <begin position="515"/>
        <end position="531"/>
    </location>
</feature>
<gene>
    <name evidence="11" type="ORF">CTAYLR_009860</name>
</gene>
<organism evidence="11 12">
    <name type="scientific">Chrysophaeum taylorii</name>
    <dbReference type="NCBI Taxonomy" id="2483200"/>
    <lineage>
        <taxon>Eukaryota</taxon>
        <taxon>Sar</taxon>
        <taxon>Stramenopiles</taxon>
        <taxon>Ochrophyta</taxon>
        <taxon>Pelagophyceae</taxon>
        <taxon>Pelagomonadales</taxon>
        <taxon>Pelagomonadaceae</taxon>
        <taxon>Chrysophaeum</taxon>
    </lineage>
</organism>
<keyword evidence="1" id="KW-0489">Methyltransferase</keyword>
<keyword evidence="6" id="KW-0862">Zinc</keyword>
<keyword evidence="3" id="KW-0949">S-adenosyl-L-methionine</keyword>
<evidence type="ECO:0000259" key="8">
    <source>
        <dbReference type="PROSITE" id="PS50280"/>
    </source>
</evidence>
<dbReference type="InterPro" id="IPR011124">
    <property type="entry name" value="Znf_CW"/>
</dbReference>
<keyword evidence="4" id="KW-0479">Metal-binding</keyword>
<evidence type="ECO:0000313" key="12">
    <source>
        <dbReference type="Proteomes" id="UP001230188"/>
    </source>
</evidence>
<keyword evidence="2" id="KW-0808">Transferase</keyword>
<dbReference type="InterPro" id="IPR003616">
    <property type="entry name" value="Post-SET_dom"/>
</dbReference>
<feature type="compositionally biased region" description="Basic residues" evidence="7">
    <location>
        <begin position="799"/>
        <end position="814"/>
    </location>
</feature>
<evidence type="ECO:0000256" key="4">
    <source>
        <dbReference type="ARBA" id="ARBA00022723"/>
    </source>
</evidence>
<dbReference type="SUPFAM" id="SSF82199">
    <property type="entry name" value="SET domain"/>
    <property type="match status" value="1"/>
</dbReference>
<dbReference type="Pfam" id="PF07496">
    <property type="entry name" value="zf-CW"/>
    <property type="match status" value="1"/>
</dbReference>
<dbReference type="Gene3D" id="2.30.30.140">
    <property type="match status" value="1"/>
</dbReference>
<dbReference type="GO" id="GO:0008270">
    <property type="term" value="F:zinc ion binding"/>
    <property type="evidence" value="ECO:0007669"/>
    <property type="project" value="UniProtKB-KW"/>
</dbReference>
<evidence type="ECO:0000256" key="5">
    <source>
        <dbReference type="ARBA" id="ARBA00022771"/>
    </source>
</evidence>
<evidence type="ECO:0000256" key="2">
    <source>
        <dbReference type="ARBA" id="ARBA00022679"/>
    </source>
</evidence>
<feature type="domain" description="CW-type" evidence="10">
    <location>
        <begin position="1086"/>
        <end position="1143"/>
    </location>
</feature>
<dbReference type="Pfam" id="PF00856">
    <property type="entry name" value="SET"/>
    <property type="match status" value="1"/>
</dbReference>
<evidence type="ECO:0000256" key="7">
    <source>
        <dbReference type="SAM" id="MobiDB-lite"/>
    </source>
</evidence>
<dbReference type="InterPro" id="IPR001214">
    <property type="entry name" value="SET_dom"/>
</dbReference>
<dbReference type="PANTHER" id="PTHR46655:SF1">
    <property type="entry name" value="HISTONE-LYSINE N-METHYLTRANSFERASE ATXR3"/>
    <property type="match status" value="1"/>
</dbReference>
<dbReference type="Pfam" id="PF19633">
    <property type="entry name" value="SDG2_C"/>
    <property type="match status" value="1"/>
</dbReference>
<evidence type="ECO:0000256" key="1">
    <source>
        <dbReference type="ARBA" id="ARBA00022603"/>
    </source>
</evidence>
<protein>
    <recommendedName>
        <fullName evidence="13">CW-type domain-containing protein</fullName>
    </recommendedName>
</protein>
<dbReference type="AlphaFoldDB" id="A0AAD7XHW6"/>
<evidence type="ECO:0000313" key="11">
    <source>
        <dbReference type="EMBL" id="KAJ8598769.1"/>
    </source>
</evidence>
<evidence type="ECO:0000259" key="10">
    <source>
        <dbReference type="PROSITE" id="PS51050"/>
    </source>
</evidence>
<dbReference type="Proteomes" id="UP001230188">
    <property type="component" value="Unassembled WGS sequence"/>
</dbReference>
<evidence type="ECO:0000256" key="3">
    <source>
        <dbReference type="ARBA" id="ARBA00022691"/>
    </source>
</evidence>
<keyword evidence="12" id="KW-1185">Reference proteome</keyword>
<sequence>MASSSSSSSSRGKETDPEIRALARALKDVASAIGGAPSPVLPWKNGPRSLAEVSRLAQDGGYCRDEAELVEGARLGFREACAARAEDVGMPYDDEARLAMGRRVSRLRWDDILRDARAVVDASYGPEGAMDPVRRCAERCWVSAGFTATKAAAQRVMAENREPFAHRGARKPTAEPRRYRTIDDYVTREGAEPGEAARVARALRVQGVPAGIVRASYDVDDEAFGERFRARFGVASCGARTHVHAVLDRLCDDVFARACRSQTPLALGVDVEEVAVFGCDPFTRRAVEISVEYAGLPLPKADFARAKLVPRLFFVAEEKDAGGRKKKPSSVVAAALDLAASPNATRSERSACAAVVSMARWLQSEAPFRARPKGAGVIALRDLEAHEYVCDYLGEVYPPARWLEKLAATTAARRRAFGARRADATTPPEAFHNIALERPASDPRGYAMFFVDAGGSRANFASSLSHSCDGNVASSTLVKADGRLSVALHTTRRVAKGEELAFDYSACTSSEAEWRQAVCLCGAPACRGSYVELVNLDELQQCLARGHGALDAFAMLLRASSTTGEGVEERAVLARHGLGDAFFDRDDDDIQATTTPLWLEKYVAALVEFIEFERGQLPFALLRAAETDDPQTRARAALRARLVLEQRIQALTCAVSVTTVVSRLRSSSSSSSSLEELSRRAEAPTQPPPLAAVLAAEPAIAALRSVLDRLGDVARRLSKFTPAMRRKFAADPERARTLLVDLAAVVAATPTARGTKARCRAALLDLRTELLAFVEERRAPLPPKEEEEEEEVLPPEEKKKKKKKKKRRPNTKRRRVEDEILGCASACADAVLLVAHTNTLVRPRVDERRPVVASPTIPVRARDIGGGAGADLADEDFTNPTLARLRKATDPDDVVASPARRYGPFAELEALLGWHDLDLLAEPGLGDGEIARAKLVGCGLLPDPAAVLARLADARDDENLLVSGETIPYEPEGRLALARLASDPAARARPWSGVLRAAFFPGLRDDDHHQEATSCCWKHHRTKPRRLWSTETVDFLGSPALDALLGDFGGIDAVVRALGSSDASSLRTSTSSAEATVHALADALPDRPPSRWVACDRCDKWRVVPWTAARGFDENAPFFCEDQEAWGVPPDEANCDTPEPSWGEDDVVVDNSKIDLDATVGTKCDALCVKTNVWFDAKIVDETFDSPPTKRRKTPQGEPGRKLRVHFTRWAAKFDEWFHMPRDAFRLAPHRTYSAVNATAQRAAKGRRPEATTNKRRRRR</sequence>
<feature type="compositionally biased region" description="Acidic residues" evidence="7">
    <location>
        <begin position="785"/>
        <end position="794"/>
    </location>
</feature>
<feature type="region of interest" description="Disordered" evidence="7">
    <location>
        <begin position="1238"/>
        <end position="1260"/>
    </location>
</feature>
<dbReference type="Gene3D" id="3.30.40.100">
    <property type="match status" value="1"/>
</dbReference>
<feature type="domain" description="SET" evidence="8">
    <location>
        <begin position="359"/>
        <end position="505"/>
    </location>
</feature>
<reference evidence="11" key="1">
    <citation type="submission" date="2023-01" db="EMBL/GenBank/DDBJ databases">
        <title>Metagenome sequencing of chrysophaentin producing Chrysophaeum taylorii.</title>
        <authorList>
            <person name="Davison J."/>
            <person name="Bewley C."/>
        </authorList>
    </citation>
    <scope>NUCLEOTIDE SEQUENCE</scope>
    <source>
        <strain evidence="11">NIES-1699</strain>
    </source>
</reference>